<name>A0A224Y500_9HEMI</name>
<protein>
    <submittedName>
        <fullName evidence="1">Uncharacterized protein</fullName>
    </submittedName>
</protein>
<organism evidence="1">
    <name type="scientific">Panstrongylus lignarius</name>
    <dbReference type="NCBI Taxonomy" id="156445"/>
    <lineage>
        <taxon>Eukaryota</taxon>
        <taxon>Metazoa</taxon>
        <taxon>Ecdysozoa</taxon>
        <taxon>Arthropoda</taxon>
        <taxon>Hexapoda</taxon>
        <taxon>Insecta</taxon>
        <taxon>Pterygota</taxon>
        <taxon>Neoptera</taxon>
        <taxon>Paraneoptera</taxon>
        <taxon>Hemiptera</taxon>
        <taxon>Heteroptera</taxon>
        <taxon>Panheteroptera</taxon>
        <taxon>Cimicomorpha</taxon>
        <taxon>Reduviidae</taxon>
        <taxon>Triatominae</taxon>
        <taxon>Panstrongylus</taxon>
    </lineage>
</organism>
<proteinExistence type="predicted"/>
<evidence type="ECO:0000313" key="1">
    <source>
        <dbReference type="EMBL" id="JAW16192.1"/>
    </source>
</evidence>
<sequence>MLCPNPGSLPLSLILNAAIFMPSTASCRLGLKNLVPLELLPKKLQPPIQPHFPVFSPGHNNHNLRVLSS</sequence>
<dbReference type="AlphaFoldDB" id="A0A224Y500"/>
<reference evidence="1" key="1">
    <citation type="journal article" date="2018" name="PLoS Negl. Trop. Dis.">
        <title>An insight into the salivary gland and fat body transcriptome of Panstrongylus lignarius (Hemiptera: Heteroptera), the main vector of Chagas disease in Peru.</title>
        <authorList>
            <person name="Nevoa J.C."/>
            <person name="Mendes M.T."/>
            <person name="da Silva M.V."/>
            <person name="Soares S.C."/>
            <person name="Oliveira C.J.F."/>
            <person name="Ribeiro J.M.C."/>
        </authorList>
    </citation>
    <scope>NUCLEOTIDE SEQUENCE</scope>
</reference>
<dbReference type="EMBL" id="GFTR01000234">
    <property type="protein sequence ID" value="JAW16192.1"/>
    <property type="molecule type" value="Transcribed_RNA"/>
</dbReference>
<accession>A0A224Y500</accession>